<dbReference type="Proteomes" id="UP001145742">
    <property type="component" value="Unassembled WGS sequence"/>
</dbReference>
<keyword evidence="3" id="KW-1185">Reference proteome</keyword>
<organism evidence="2 3">
    <name type="scientific">Willisornis vidua</name>
    <name type="common">Xingu scale-backed antbird</name>
    <dbReference type="NCBI Taxonomy" id="1566151"/>
    <lineage>
        <taxon>Eukaryota</taxon>
        <taxon>Metazoa</taxon>
        <taxon>Chordata</taxon>
        <taxon>Craniata</taxon>
        <taxon>Vertebrata</taxon>
        <taxon>Euteleostomi</taxon>
        <taxon>Archelosauria</taxon>
        <taxon>Archosauria</taxon>
        <taxon>Dinosauria</taxon>
        <taxon>Saurischia</taxon>
        <taxon>Theropoda</taxon>
        <taxon>Coelurosauria</taxon>
        <taxon>Aves</taxon>
        <taxon>Neognathae</taxon>
        <taxon>Neoaves</taxon>
        <taxon>Telluraves</taxon>
        <taxon>Australaves</taxon>
        <taxon>Passeriformes</taxon>
        <taxon>Thamnophilidae</taxon>
        <taxon>Willisornis</taxon>
    </lineage>
</organism>
<dbReference type="EMBL" id="WHWB01034599">
    <property type="protein sequence ID" value="KAJ7407462.1"/>
    <property type="molecule type" value="Genomic_DNA"/>
</dbReference>
<dbReference type="PANTHER" id="PTHR15901:SF15">
    <property type="entry name" value="TESTICULAR HAPLOID EXPRESSED GENE PROTEIN-LIKE"/>
    <property type="match status" value="1"/>
</dbReference>
<name>A0ABQ9CTV8_9PASS</name>
<keyword evidence="1" id="KW-0677">Repeat</keyword>
<evidence type="ECO:0000313" key="3">
    <source>
        <dbReference type="Proteomes" id="UP001145742"/>
    </source>
</evidence>
<protein>
    <submittedName>
        <fullName evidence="2">Testicular haploid expressed protein-like protein</fullName>
    </submittedName>
</protein>
<sequence length="222" mass="25001">MEHFMCECIARQLHQEVSSYSPLYKHTSFDRIHALAEPKQIACESSPSCRAVIGGRPPLVKFGFPSERLLKLSEPRKHHPAFLKQRARDSPEWPVSLAALTYDASPRICELARPKPLHRDFMLPREVSKAAQKAIASPRTIELARPKKIHSGYVPPRDPEWPVSKAAKHAVATPRTVELAQPGTRPPMGLTLFNLDAFRVKETAMKATCSDRIRELSCPVQR</sequence>
<reference evidence="2" key="1">
    <citation type="submission" date="2019-10" db="EMBL/GenBank/DDBJ databases">
        <authorList>
            <person name="Soares A.E.R."/>
            <person name="Aleixo A."/>
            <person name="Schneider P."/>
            <person name="Miyaki C.Y."/>
            <person name="Schneider M.P."/>
            <person name="Mello C."/>
            <person name="Vasconcelos A.T.R."/>
        </authorList>
    </citation>
    <scope>NUCLEOTIDE SEQUENCE</scope>
    <source>
        <tissue evidence="2">Muscle</tissue>
    </source>
</reference>
<gene>
    <name evidence="2" type="primary">THEGL</name>
    <name evidence="2" type="ORF">WISP_126136</name>
</gene>
<dbReference type="PANTHER" id="PTHR15901">
    <property type="entry name" value="TESTICULAR HAPLOID EXPRESSED GENE PROTEIN"/>
    <property type="match status" value="1"/>
</dbReference>
<evidence type="ECO:0000256" key="1">
    <source>
        <dbReference type="ARBA" id="ARBA00022737"/>
    </source>
</evidence>
<proteinExistence type="predicted"/>
<dbReference type="InterPro" id="IPR042401">
    <property type="entry name" value="SPMAP2-like"/>
</dbReference>
<dbReference type="SMART" id="SM00705">
    <property type="entry name" value="THEG"/>
    <property type="match status" value="6"/>
</dbReference>
<dbReference type="InterPro" id="IPR006623">
    <property type="entry name" value="THEG"/>
</dbReference>
<comment type="caution">
    <text evidence="2">The sequence shown here is derived from an EMBL/GenBank/DDBJ whole genome shotgun (WGS) entry which is preliminary data.</text>
</comment>
<dbReference type="Pfam" id="PF14912">
    <property type="entry name" value="THEG"/>
    <property type="match status" value="2"/>
</dbReference>
<accession>A0ABQ9CTV8</accession>
<evidence type="ECO:0000313" key="2">
    <source>
        <dbReference type="EMBL" id="KAJ7407462.1"/>
    </source>
</evidence>